<dbReference type="GO" id="GO:0006265">
    <property type="term" value="P:DNA topological change"/>
    <property type="evidence" value="ECO:0007669"/>
    <property type="project" value="InterPro"/>
</dbReference>
<evidence type="ECO:0008006" key="4">
    <source>
        <dbReference type="Google" id="ProtNLM"/>
    </source>
</evidence>
<dbReference type="AlphaFoldDB" id="I3E2Y7"/>
<keyword evidence="3" id="KW-1185">Reference proteome</keyword>
<name>I3E2Y7_BACMM</name>
<proteinExistence type="predicted"/>
<evidence type="ECO:0000313" key="2">
    <source>
        <dbReference type="EMBL" id="AIE59047.1"/>
    </source>
</evidence>
<dbReference type="GO" id="GO:0003690">
    <property type="term" value="F:double-stranded DNA binding"/>
    <property type="evidence" value="ECO:0007669"/>
    <property type="project" value="InterPro"/>
</dbReference>
<dbReference type="Proteomes" id="UP000027602">
    <property type="component" value="Chromosome"/>
</dbReference>
<dbReference type="OrthoDB" id="1683773at2"/>
<dbReference type="RefSeq" id="WP_003347969.1">
    <property type="nucleotide sequence ID" value="NZ_ADWW01000003.1"/>
</dbReference>
<dbReference type="InterPro" id="IPR050847">
    <property type="entry name" value="SASP_DNA-binding"/>
</dbReference>
<organism evidence="2 3">
    <name type="scientific">Bacillus methanolicus (strain MGA3 / ATCC 53907)</name>
    <dbReference type="NCBI Taxonomy" id="796606"/>
    <lineage>
        <taxon>Bacteria</taxon>
        <taxon>Bacillati</taxon>
        <taxon>Bacillota</taxon>
        <taxon>Bacilli</taxon>
        <taxon>Bacillales</taxon>
        <taxon>Bacillaceae</taxon>
        <taxon>Bacillus</taxon>
    </lineage>
</organism>
<evidence type="ECO:0000256" key="1">
    <source>
        <dbReference type="ARBA" id="ARBA00003863"/>
    </source>
</evidence>
<dbReference type="KEGG" id="bmet:BMMGA3_02925"/>
<protein>
    <recommendedName>
        <fullName evidence="4">Small acid-soluble spore protein alpha/beta type</fullName>
    </recommendedName>
</protein>
<dbReference type="EMBL" id="CP007739">
    <property type="protein sequence ID" value="AIE59047.1"/>
    <property type="molecule type" value="Genomic_DNA"/>
</dbReference>
<accession>I3E2Y7</accession>
<dbReference type="Gene3D" id="6.10.10.80">
    <property type="entry name" value="Small, acid-soluble spore protein, alpha/beta type-like"/>
    <property type="match status" value="1"/>
</dbReference>
<dbReference type="InterPro" id="IPR038300">
    <property type="entry name" value="SASP_sf_alpha/beta"/>
</dbReference>
<reference evidence="2 3" key="1">
    <citation type="journal article" date="2015" name="BMC Genomics">
        <title>Transcriptome analysis of thermophilic methylotrophic Bacillus methanolicus MGA3 using RNA-sequencing provides detailed insights into its previously uncharted transcriptional landscape.</title>
        <authorList>
            <person name="Irla M."/>
            <person name="Neshat A."/>
            <person name="Brautaset T."/>
            <person name="Ruckert C."/>
            <person name="Kalinowski J."/>
            <person name="Wendisch V.F."/>
        </authorList>
    </citation>
    <scope>NUCLEOTIDE SEQUENCE [LARGE SCALE GENOMIC DNA]</scope>
    <source>
        <strain evidence="3">MGA3 / ATCC 53907</strain>
    </source>
</reference>
<dbReference type="STRING" id="796606.BMMGA3_02925"/>
<evidence type="ECO:0000313" key="3">
    <source>
        <dbReference type="Proteomes" id="UP000027602"/>
    </source>
</evidence>
<dbReference type="PANTHER" id="PTHR36107:SF1">
    <property type="entry name" value="SMALL, ACID-SOLUBLE SPORE PROTEIN A"/>
    <property type="match status" value="1"/>
</dbReference>
<dbReference type="eggNOG" id="ENOG50330BM">
    <property type="taxonomic scope" value="Bacteria"/>
</dbReference>
<dbReference type="PANTHER" id="PTHR36107">
    <property type="entry name" value="SMALL, ACID-SOLUBLE SPORE PROTEIN A"/>
    <property type="match status" value="1"/>
</dbReference>
<gene>
    <name evidence="2" type="ORF">BMMGA3_02925</name>
</gene>
<dbReference type="HOGENOM" id="CLU_169738_0_1_9"/>
<dbReference type="InterPro" id="IPR001448">
    <property type="entry name" value="SASP_alpha/beta-type"/>
</dbReference>
<dbReference type="Pfam" id="PF00269">
    <property type="entry name" value="SASP"/>
    <property type="match status" value="1"/>
</dbReference>
<sequence length="86" mass="9236">MAKKNKILVPEAREGLDQLKAKISGAKNPDEAKFEIAEEAGIPLEKGYNGNLTAQQAGKIGGNIGGSMVRELIKMAEQSLVNKQKE</sequence>
<comment type="function">
    <text evidence="1">SASP are bound to spore DNA. They are double-stranded DNA-binding proteins that cause DNA to change to an a-like conformation. They protect the DNA backbone from chemical and enzymatic cleavage and are thus involved in dormant spore's high resistance to UV light.</text>
</comment>